<name>A0A6N9HRQ9_9BURK</name>
<dbReference type="Pfam" id="PF01835">
    <property type="entry name" value="MG2"/>
    <property type="match status" value="1"/>
</dbReference>
<dbReference type="Gene3D" id="1.50.10.20">
    <property type="match status" value="1"/>
</dbReference>
<dbReference type="SMART" id="SM01419">
    <property type="entry name" value="Thiol-ester_cl"/>
    <property type="match status" value="1"/>
</dbReference>
<dbReference type="InterPro" id="IPR047565">
    <property type="entry name" value="Alpha-macroglob_thiol-ester_cl"/>
</dbReference>
<reference evidence="4 5" key="1">
    <citation type="submission" date="2019-12" db="EMBL/GenBank/DDBJ databases">
        <title>Novel species isolated from a subtropical stream in China.</title>
        <authorList>
            <person name="Lu H."/>
        </authorList>
    </citation>
    <scope>NUCLEOTIDE SEQUENCE [LARGE SCALE GENOMIC DNA]</scope>
    <source>
        <strain evidence="4 5">DS3</strain>
    </source>
</reference>
<dbReference type="SUPFAM" id="SSF48239">
    <property type="entry name" value="Terpenoid cyclases/Protein prenyltransferases"/>
    <property type="match status" value="1"/>
</dbReference>
<evidence type="ECO:0000259" key="3">
    <source>
        <dbReference type="SMART" id="SM01360"/>
    </source>
</evidence>
<evidence type="ECO:0000256" key="1">
    <source>
        <dbReference type="ARBA" id="ARBA00010556"/>
    </source>
</evidence>
<dbReference type="Gene3D" id="2.60.40.10">
    <property type="entry name" value="Immunoglobulins"/>
    <property type="match status" value="1"/>
</dbReference>
<evidence type="ECO:0000313" key="4">
    <source>
        <dbReference type="EMBL" id="MYN05625.1"/>
    </source>
</evidence>
<dbReference type="Pfam" id="PF00207">
    <property type="entry name" value="A2M"/>
    <property type="match status" value="1"/>
</dbReference>
<proteinExistence type="inferred from homology"/>
<protein>
    <submittedName>
        <fullName evidence="4">Alpha-2-macroglobulin family protein</fullName>
    </submittedName>
</protein>
<comment type="similarity">
    <text evidence="1">Belongs to the protease inhibitor I39 (alpha-2-macroglobulin) family. Bacterial alpha-2-macroglobulin subfamily.</text>
</comment>
<dbReference type="Gene3D" id="2.60.40.1930">
    <property type="match status" value="1"/>
</dbReference>
<gene>
    <name evidence="4" type="ORF">GTP41_26380</name>
</gene>
<dbReference type="InterPro" id="IPR001599">
    <property type="entry name" value="Macroglobln_a2"/>
</dbReference>
<dbReference type="Proteomes" id="UP000448575">
    <property type="component" value="Unassembled WGS sequence"/>
</dbReference>
<dbReference type="InterPro" id="IPR051802">
    <property type="entry name" value="YfhM-like"/>
</dbReference>
<sequence>MEGHAVATSVQQSEFRRRVPAVFSVLKLCLASVLALSLLAGAEAQEAPSSGYTPFKGEPFFLLSDSSYGSTDEARVRLEVPGRDFGRAQLEAYSGADIVVYRVPQPLEFLKKQRNLHRIQVEGNYQGEGLANALSYLWDSWWKQSRLAWRRIFSADARSAVTEAQPKLATNGEAMRRPTVFANHPQYKPIKGFEMVDSFRYPIWHAKSVQPPKDVKMAGSSSEFITPNSGNIMIPVGKRKPGLYLVEAIIGEHRATTLVFVSDTMAVTKVSSGQMLVWAARRDNSAAVGGANVLWTDGTGVLQSGKTGDDGVVAMERSSPEHTYVIGEDRSGGVFVSENFYYDSEIYNTKIYAVTDRPLYRPGDEVNVKFLGREFKSARLSQAAAAAPIGLTVYDPNGTPVLAQTLQLSGETGSETRFRLPEQATAGGYELRFSYKDGLYGAAFRVAEYVKPHFEISVQPAKPEFKTGEEVSGTIALRYPDGKPVKNAKLSLSLRGQQNTMVEGELRYSGLFPVQLKSEEAETDRNGDYSFKLPAAADPSRYVLTILATDGAAYRVKATRELMIERSTSSYQLKAARSFSDPGQPVRFDLVADGQGAARPVRWEMVQLEKQEKSSGAFDPAAKTWDVKFDKPGSYQLMLRDERGNLLAAASHWVSGEGLQAAPGSIEIVFDRARYRPGETAEALVTFSDPVDQALLTMERDKVEQHGLLDGGAGWYQARRVAKNQWRVRIPVKEEHGPNVTFSVAYTRKGDFVFQNAGLQVIEPRIALSFKTDKEVYQPGEKVTLDVTAQLDGKPLSTLVALGVVDEMIYVLQPEIAPDIADFFYHPRRNNVRTTASLSFISYDMAQGRRENVPARHNYNERGVKVLERPRRDNIDTAFWAPSLKTDANGQARVTFTMPDALTRWRITGRAMDAQGRVGQRTGYLRSDKQFYAKWTSPDWLRSGDAPRASVAVFNQTSATQALEVALSGGPQAKVEKLSAKPGINYVEFPLAASNGTLRLEVKQGGKLVDALDTKVQEQPVAWSSPRSMNVALAAGAQGGAEGALKLPADARNIRVSFAHGAAGHFARIADDLIEYPYGCVEQTASRLVPLALAIQSLPPDAGAVRERLLAIMQAQRLRLVSMAGPNAVFSWWGPATQGDALMTSYAYFADWYASRALRLDLPPEHWNNLLNVYTEHGNKGSLLERAMGLWMMREMGLPTKTLAEGLVNDAAALDVGAAPRRQGPASSVLLADGQDSVTRSMAVGLVSVVAAQNGVALPEPLQKQLPQAWKTLREASAPVAQALLMLAGEVPVAQADAVLSAVRSDMPTLDRALTLVWVQKKLGGSPSAKPPVAALDGAWQKVDSRSGQPVWRWSDAKALPEQLRVAQAVPAGTVAVVQYDSRATEAHALDVAIERRILRMKQGDKGYTMELVKPGEALRTDELYMDEIKLKPGAGSHRFGLLEVALPPGAMVEASTWGMVLAGDTPVALERARHVERRDGYAVPIEPLNGEVVVRHLLRFGQKGSYTLPPTRFHRMYQPEQKAFEGGGKTLRALKVE</sequence>
<dbReference type="PANTHER" id="PTHR40094">
    <property type="entry name" value="ALPHA-2-MACROGLOBULIN HOMOLOG"/>
    <property type="match status" value="1"/>
</dbReference>
<accession>A0A6N9HRQ9</accession>
<dbReference type="Pfam" id="PF07703">
    <property type="entry name" value="A2M_BRD"/>
    <property type="match status" value="1"/>
</dbReference>
<dbReference type="SMART" id="SM01360">
    <property type="entry name" value="A2M"/>
    <property type="match status" value="1"/>
</dbReference>
<evidence type="ECO:0000259" key="2">
    <source>
        <dbReference type="SMART" id="SM01359"/>
    </source>
</evidence>
<dbReference type="InterPro" id="IPR011625">
    <property type="entry name" value="A2M_N_BRD"/>
</dbReference>
<dbReference type="EMBL" id="WWCJ01000035">
    <property type="protein sequence ID" value="MYN05625.1"/>
    <property type="molecule type" value="Genomic_DNA"/>
</dbReference>
<dbReference type="InterPro" id="IPR002890">
    <property type="entry name" value="MG2"/>
</dbReference>
<feature type="domain" description="Alpha-2-macroglobulin" evidence="3">
    <location>
        <begin position="877"/>
        <end position="967"/>
    </location>
</feature>
<dbReference type="GO" id="GO:0004866">
    <property type="term" value="F:endopeptidase inhibitor activity"/>
    <property type="evidence" value="ECO:0007669"/>
    <property type="project" value="InterPro"/>
</dbReference>
<evidence type="ECO:0000313" key="5">
    <source>
        <dbReference type="Proteomes" id="UP000448575"/>
    </source>
</evidence>
<dbReference type="InterPro" id="IPR008930">
    <property type="entry name" value="Terpenoid_cyclase/PrenylTrfase"/>
</dbReference>
<dbReference type="PANTHER" id="PTHR40094:SF1">
    <property type="entry name" value="UBIQUITIN DOMAIN-CONTAINING PROTEIN"/>
    <property type="match status" value="1"/>
</dbReference>
<dbReference type="SMART" id="SM01359">
    <property type="entry name" value="A2M_N_2"/>
    <property type="match status" value="1"/>
</dbReference>
<dbReference type="InterPro" id="IPR013783">
    <property type="entry name" value="Ig-like_fold"/>
</dbReference>
<comment type="caution">
    <text evidence="4">The sequence shown here is derived from an EMBL/GenBank/DDBJ whole genome shotgun (WGS) entry which is preliminary data.</text>
</comment>
<organism evidence="4 5">
    <name type="scientific">Pseudoduganella guangdongensis</name>
    <dbReference type="NCBI Taxonomy" id="2692179"/>
    <lineage>
        <taxon>Bacteria</taxon>
        <taxon>Pseudomonadati</taxon>
        <taxon>Pseudomonadota</taxon>
        <taxon>Betaproteobacteria</taxon>
        <taxon>Burkholderiales</taxon>
        <taxon>Oxalobacteraceae</taxon>
        <taxon>Telluria group</taxon>
        <taxon>Pseudoduganella</taxon>
    </lineage>
</organism>
<feature type="domain" description="Alpha-2-macroglobulin bait region" evidence="2">
    <location>
        <begin position="666"/>
        <end position="812"/>
    </location>
</feature>
<keyword evidence="5" id="KW-1185">Reference proteome</keyword>